<dbReference type="InterPro" id="IPR037682">
    <property type="entry name" value="TonB_C"/>
</dbReference>
<evidence type="ECO:0000256" key="7">
    <source>
        <dbReference type="ARBA" id="ARBA00022927"/>
    </source>
</evidence>
<keyword evidence="14" id="KW-1185">Reference proteome</keyword>
<dbReference type="PRINTS" id="PR01374">
    <property type="entry name" value="TONBPROTEIN"/>
</dbReference>
<keyword evidence="10" id="KW-0735">Signal-anchor</keyword>
<dbReference type="InterPro" id="IPR003538">
    <property type="entry name" value="TonB"/>
</dbReference>
<keyword evidence="11" id="KW-0732">Signal</keyword>
<evidence type="ECO:0000259" key="12">
    <source>
        <dbReference type="PROSITE" id="PS52015"/>
    </source>
</evidence>
<evidence type="ECO:0000256" key="11">
    <source>
        <dbReference type="SAM" id="SignalP"/>
    </source>
</evidence>
<dbReference type="Proteomes" id="UP001299876">
    <property type="component" value="Unassembled WGS sequence"/>
</dbReference>
<name>A0ABT0EWR8_9PSED</name>
<dbReference type="SUPFAM" id="SSF74653">
    <property type="entry name" value="TolA/TonB C-terminal domain"/>
    <property type="match status" value="1"/>
</dbReference>
<protein>
    <recommendedName>
        <fullName evidence="10">Protein TonB</fullName>
    </recommendedName>
</protein>
<keyword evidence="9" id="KW-0472">Membrane</keyword>
<dbReference type="Pfam" id="PF03544">
    <property type="entry name" value="TonB_C"/>
    <property type="match status" value="1"/>
</dbReference>
<gene>
    <name evidence="13" type="ORF">L9059_08270</name>
</gene>
<evidence type="ECO:0000256" key="3">
    <source>
        <dbReference type="ARBA" id="ARBA00022448"/>
    </source>
</evidence>
<comment type="similarity">
    <text evidence="2 10">Belongs to the TonB family.</text>
</comment>
<accession>A0ABT0EWR8</accession>
<keyword evidence="5 10" id="KW-0997">Cell inner membrane</keyword>
<evidence type="ECO:0000256" key="4">
    <source>
        <dbReference type="ARBA" id="ARBA00022475"/>
    </source>
</evidence>
<evidence type="ECO:0000256" key="5">
    <source>
        <dbReference type="ARBA" id="ARBA00022519"/>
    </source>
</evidence>
<feature type="domain" description="TonB C-terminal" evidence="12">
    <location>
        <begin position="18"/>
        <end position="114"/>
    </location>
</feature>
<keyword evidence="3 10" id="KW-0813">Transport</keyword>
<comment type="caution">
    <text evidence="13">The sequence shown here is derived from an EMBL/GenBank/DDBJ whole genome shotgun (WGS) entry which is preliminary data.</text>
</comment>
<keyword evidence="8" id="KW-1133">Transmembrane helix</keyword>
<evidence type="ECO:0000256" key="2">
    <source>
        <dbReference type="ARBA" id="ARBA00006555"/>
    </source>
</evidence>
<evidence type="ECO:0000256" key="8">
    <source>
        <dbReference type="ARBA" id="ARBA00022989"/>
    </source>
</evidence>
<comment type="subcellular location">
    <subcellularLocation>
        <location evidence="1 10">Cell inner membrane</location>
        <topology evidence="1 10">Single-pass membrane protein</topology>
        <orientation evidence="1 10">Periplasmic side</orientation>
    </subcellularLocation>
</comment>
<evidence type="ECO:0000313" key="14">
    <source>
        <dbReference type="Proteomes" id="UP001299876"/>
    </source>
</evidence>
<dbReference type="PANTHER" id="PTHR33446">
    <property type="entry name" value="PROTEIN TONB-RELATED"/>
    <property type="match status" value="1"/>
</dbReference>
<evidence type="ECO:0000313" key="13">
    <source>
        <dbReference type="EMBL" id="MCK1790186.1"/>
    </source>
</evidence>
<organism evidence="13 14">
    <name type="scientific">Pseudomonas violetae</name>
    <dbReference type="NCBI Taxonomy" id="2915813"/>
    <lineage>
        <taxon>Bacteria</taxon>
        <taxon>Pseudomonadati</taxon>
        <taxon>Pseudomonadota</taxon>
        <taxon>Gammaproteobacteria</taxon>
        <taxon>Pseudomonadales</taxon>
        <taxon>Pseudomonadaceae</taxon>
        <taxon>Pseudomonas</taxon>
    </lineage>
</organism>
<evidence type="ECO:0000256" key="1">
    <source>
        <dbReference type="ARBA" id="ARBA00004383"/>
    </source>
</evidence>
<evidence type="ECO:0000256" key="9">
    <source>
        <dbReference type="ARBA" id="ARBA00023136"/>
    </source>
</evidence>
<keyword evidence="7 10" id="KW-0653">Protein transport</keyword>
<dbReference type="EMBL" id="JAKNRW010000004">
    <property type="protein sequence ID" value="MCK1790186.1"/>
    <property type="molecule type" value="Genomic_DNA"/>
</dbReference>
<feature type="signal peptide" evidence="11">
    <location>
        <begin position="1"/>
        <end position="18"/>
    </location>
</feature>
<dbReference type="PANTHER" id="PTHR33446:SF2">
    <property type="entry name" value="PROTEIN TONB"/>
    <property type="match status" value="1"/>
</dbReference>
<dbReference type="InterPro" id="IPR006260">
    <property type="entry name" value="TonB/TolA_C"/>
</dbReference>
<feature type="chain" id="PRO_5045877544" description="Protein TonB" evidence="11">
    <location>
        <begin position="19"/>
        <end position="204"/>
    </location>
</feature>
<dbReference type="NCBIfam" id="TIGR01352">
    <property type="entry name" value="tonB_Cterm"/>
    <property type="match status" value="1"/>
</dbReference>
<evidence type="ECO:0000256" key="6">
    <source>
        <dbReference type="ARBA" id="ARBA00022692"/>
    </source>
</evidence>
<sequence length="204" mass="23592">MRWISFLLLLVISVDARAGEVFLIPEDNPKPVYPRYLQRIGVTGDVRISFYVNADGSVDRVKVLESDNPDMSEAAMVAIEKWRFKPWMPGGELPTEQQVIASLAFRLELDSPIHTNQWIKQLKCREVNEALRDTPEYAWVDSPPFHYTRAYLSNTFHVTQLPDEQRLAWIALLNRKVPTIVRQCRSSPVIKFMNLLPTDIRNLL</sequence>
<dbReference type="InterPro" id="IPR051045">
    <property type="entry name" value="TonB-dependent_transducer"/>
</dbReference>
<evidence type="ECO:0000256" key="10">
    <source>
        <dbReference type="RuleBase" id="RU362123"/>
    </source>
</evidence>
<dbReference type="PROSITE" id="PS52015">
    <property type="entry name" value="TONB_CTD"/>
    <property type="match status" value="1"/>
</dbReference>
<dbReference type="RefSeq" id="WP_247289901.1">
    <property type="nucleotide sequence ID" value="NZ_JAKNRW010000004.1"/>
</dbReference>
<reference evidence="13 14" key="1">
    <citation type="submission" date="2022-02" db="EMBL/GenBank/DDBJ databases">
        <title>Comparative genomics of the first Antarctic Pseudomonas spp. capable of biotransforming 2,4,6-Trinitrotoluene.</title>
        <authorList>
            <person name="Cabrera M.A."/>
            <person name="Marquez S.L."/>
            <person name="Perez-Donoso J.M."/>
        </authorList>
    </citation>
    <scope>NUCLEOTIDE SEQUENCE [LARGE SCALE GENOMIC DNA]</scope>
    <source>
        <strain evidence="13 14">TNT19</strain>
    </source>
</reference>
<dbReference type="Gene3D" id="3.30.2420.10">
    <property type="entry name" value="TonB"/>
    <property type="match status" value="1"/>
</dbReference>
<comment type="function">
    <text evidence="10">Interacts with outer membrane receptor proteins that carry out high-affinity binding and energy dependent uptake into the periplasmic space of specific substrates. It could act to transduce energy from the cytoplasmic membrane to specific energy-requiring processes in the outer membrane, resulting in the release into the periplasm of ligands bound by these outer membrane proteins.</text>
</comment>
<keyword evidence="4 10" id="KW-1003">Cell membrane</keyword>
<keyword evidence="6" id="KW-0812">Transmembrane</keyword>
<proteinExistence type="inferred from homology"/>